<dbReference type="SMART" id="SM00855">
    <property type="entry name" value="PGAM"/>
    <property type="match status" value="1"/>
</dbReference>
<dbReference type="STRING" id="9838.ENSCDRP00005024848"/>
<comment type="subcellular location">
    <subcellularLocation>
        <location evidence="1">Membrane</location>
        <topology evidence="1">Multi-pass membrane protein</topology>
    </subcellularLocation>
    <subcellularLocation>
        <location evidence="2">Mitochondrion outer membrane</location>
    </subcellularLocation>
</comment>
<dbReference type="CDD" id="cd07067">
    <property type="entry name" value="HP_PGM_like"/>
    <property type="match status" value="1"/>
</dbReference>
<evidence type="ECO:0000256" key="10">
    <source>
        <dbReference type="ARBA" id="ARBA00022989"/>
    </source>
</evidence>
<keyword evidence="22" id="KW-1185">Reference proteome</keyword>
<comment type="caution">
    <text evidence="21">The sequence shown here is derived from an EMBL/GenBank/DDBJ whole genome shotgun (WGS) entry which is preliminary data.</text>
</comment>
<dbReference type="GO" id="GO:0012501">
    <property type="term" value="P:programmed cell death"/>
    <property type="evidence" value="ECO:0007669"/>
    <property type="project" value="UniProtKB-KW"/>
</dbReference>
<accession>A0A5N4C9T2</accession>
<dbReference type="GO" id="GO:0004722">
    <property type="term" value="F:protein serine/threonine phosphatase activity"/>
    <property type="evidence" value="ECO:0007669"/>
    <property type="project" value="UniProtKB-EC"/>
</dbReference>
<evidence type="ECO:0000256" key="9">
    <source>
        <dbReference type="ARBA" id="ARBA00022801"/>
    </source>
</evidence>
<proteinExistence type="inferred from homology"/>
<name>A0A5N4C9T2_CAMDR</name>
<dbReference type="AlphaFoldDB" id="A0A5N4C9T2"/>
<evidence type="ECO:0000313" key="22">
    <source>
        <dbReference type="Proteomes" id="UP000299084"/>
    </source>
</evidence>
<evidence type="ECO:0000256" key="8">
    <source>
        <dbReference type="ARBA" id="ARBA00022787"/>
    </source>
</evidence>
<dbReference type="GO" id="GO:0090141">
    <property type="term" value="P:positive regulation of mitochondrial fission"/>
    <property type="evidence" value="ECO:0007669"/>
    <property type="project" value="TreeGrafter"/>
</dbReference>
<evidence type="ECO:0000256" key="13">
    <source>
        <dbReference type="ARBA" id="ARBA00039765"/>
    </source>
</evidence>
<dbReference type="Pfam" id="PF00300">
    <property type="entry name" value="His_Phos_1"/>
    <property type="match status" value="1"/>
</dbReference>
<evidence type="ECO:0000256" key="20">
    <source>
        <dbReference type="SAM" id="Phobius"/>
    </source>
</evidence>
<dbReference type="PANTHER" id="PTHR20935:SF0">
    <property type="entry name" value="SERINE_THREONINE-PROTEIN PHOSPHATASE PGAM5, MITOCHONDRIAL"/>
    <property type="match status" value="1"/>
</dbReference>
<keyword evidence="8" id="KW-1000">Mitochondrion outer membrane</keyword>
<comment type="similarity">
    <text evidence="4">Belongs to the peroxisomal membrane protein PXMP2/4 family.</text>
</comment>
<comment type="catalytic activity">
    <reaction evidence="17">
        <text>O-phospho-L-threonyl-[protein] + H2O = L-threonyl-[protein] + phosphate</text>
        <dbReference type="Rhea" id="RHEA:47004"/>
        <dbReference type="Rhea" id="RHEA-COMP:11060"/>
        <dbReference type="Rhea" id="RHEA-COMP:11605"/>
        <dbReference type="ChEBI" id="CHEBI:15377"/>
        <dbReference type="ChEBI" id="CHEBI:30013"/>
        <dbReference type="ChEBI" id="CHEBI:43474"/>
        <dbReference type="ChEBI" id="CHEBI:61977"/>
        <dbReference type="EC" id="3.1.3.16"/>
    </reaction>
</comment>
<dbReference type="Proteomes" id="UP000299084">
    <property type="component" value="Unassembled WGS sequence"/>
</dbReference>
<evidence type="ECO:0000256" key="14">
    <source>
        <dbReference type="ARBA" id="ARBA00040722"/>
    </source>
</evidence>
<dbReference type="InterPro" id="IPR029033">
    <property type="entry name" value="His_PPase_superfam"/>
</dbReference>
<feature type="transmembrane region" description="Helical" evidence="20">
    <location>
        <begin position="73"/>
        <end position="95"/>
    </location>
</feature>
<evidence type="ECO:0000256" key="18">
    <source>
        <dbReference type="ARBA" id="ARBA00056534"/>
    </source>
</evidence>
<evidence type="ECO:0000256" key="5">
    <source>
        <dbReference type="ARBA" id="ARBA00013081"/>
    </source>
</evidence>
<sequence>MAPAASKLRAEARFGALSRRALAQYLRLLRLYPVLTKAATSGILSALGNFLAQMIEKKQKKENCSQKLDVSGPLRYAIFGFFFTGPLSHFFFVFMEHWIPSEVPLVGVKRLLLDRFLFAPAFLLLFFLVMNFLEGKDAAAFAAKMKSGFWPALQTNWRVWTPVQFININYVPLQFRVLFANVVALFWREPLSLVNLRKRSLEPGEEELASRLDHYKAKATRHIFLIRHSQYHVDASLEKDRTLTPLGREQAELTGLRLASLGLKFNKIVHSSMTRAVETTDIISKHLPGVCRVSTDLLREGAPIEPDPPVSHWKPEAVQYYEDGARIEAAFRNYIHRADTKQQEDSYEIFICHANVIRYIVCRALQFPPEGWLRLSLNNGSITHLVVRPDGRVALRALGDTGFMPPDKISRS</sequence>
<protein>
    <recommendedName>
        <fullName evidence="13">Serine/threonine-protein phosphatase PGAM5, mitochondrial</fullName>
        <ecNumber evidence="5">3.1.3.16</ecNumber>
    </recommendedName>
    <alternativeName>
        <fullName evidence="15">Phosphoglycerate mutase family member 5</fullName>
    </alternativeName>
    <alternativeName>
        <fullName evidence="14">Serine/threonine-protein phosphatase Pgam5, mitochondrial</fullName>
    </alternativeName>
</protein>
<comment type="similarity">
    <text evidence="3">Belongs to the phosphoglycerate mutase family. BPG-dependent PGAM subfamily.</text>
</comment>
<dbReference type="FunFam" id="3.40.50.1240:FF:000009">
    <property type="entry name" value="serine/threonine-protein phosphatase PGAM5, mitochondrial isoform X1"/>
    <property type="match status" value="1"/>
</dbReference>
<dbReference type="SUPFAM" id="SSF53254">
    <property type="entry name" value="Phosphoglycerate mutase-like"/>
    <property type="match status" value="1"/>
</dbReference>
<keyword evidence="12 20" id="KW-0472">Membrane</keyword>
<dbReference type="EC" id="3.1.3.16" evidence="5"/>
<comment type="subunit">
    <text evidence="19">Dimer. Forms a ternary complex with NFE2L2 and KEAP1. Interacts with BCL2L1 and MAP3K5. Upon TNF-induced necrosis, forms in complex with RIPK1, RIPK3 and MLKL; the formation of this complex leads to PGAM5 phosphorylation. Isoform 2, but not isoform 1, interacts with DNM1L; this interaction leads to DNM1L dephosphorylation and activation and eventually to mitochondria fragmentation.</text>
</comment>
<reference evidence="21 22" key="1">
    <citation type="journal article" date="2019" name="Mol. Ecol. Resour.">
        <title>Improving Illumina assemblies with Hi-C and long reads: an example with the North African dromedary.</title>
        <authorList>
            <person name="Elbers J.P."/>
            <person name="Rogers M.F."/>
            <person name="Perelman P.L."/>
            <person name="Proskuryakova A.A."/>
            <person name="Serdyukova N.A."/>
            <person name="Johnson W.E."/>
            <person name="Horin P."/>
            <person name="Corander J."/>
            <person name="Murphy D."/>
            <person name="Burger P.A."/>
        </authorList>
    </citation>
    <scope>NUCLEOTIDE SEQUENCE [LARGE SCALE GENOMIC DNA]</scope>
    <source>
        <strain evidence="21">Drom800</strain>
        <tissue evidence="21">Blood</tissue>
    </source>
</reference>
<feature type="transmembrane region" description="Helical" evidence="20">
    <location>
        <begin position="31"/>
        <end position="52"/>
    </location>
</feature>
<evidence type="ECO:0000256" key="6">
    <source>
        <dbReference type="ARBA" id="ARBA00022590"/>
    </source>
</evidence>
<evidence type="ECO:0000256" key="12">
    <source>
        <dbReference type="ARBA" id="ARBA00023136"/>
    </source>
</evidence>
<evidence type="ECO:0000256" key="4">
    <source>
        <dbReference type="ARBA" id="ARBA00006824"/>
    </source>
</evidence>
<evidence type="ECO:0000256" key="7">
    <source>
        <dbReference type="ARBA" id="ARBA00022692"/>
    </source>
</evidence>
<dbReference type="Pfam" id="PF04117">
    <property type="entry name" value="Mpv17_PMP22"/>
    <property type="match status" value="1"/>
</dbReference>
<comment type="function">
    <text evidence="18">Mitochondrial serine/threonine phosphatase that dephosphorylates various substrates and thus plays a role in different biological processes including cellular senescence or mitophagy. Modulates cellular senescence by regulating mitochondrial dynamics. Mechanistically, participates in mitochondrial fission through dephosphorylating DNM1L/DRP1. Additionally, dephosphorylates MFN2 in a stress-sensitive manner and consequently protects it from ubiquitination and degradation to promote mitochondrial network formation. Regulates mitophagy independent of PARKIN by interacting with and dephosphorylating FUNDC1, which interacts with LC3. Regulates anti-oxidative response by forming a tertiary complex with KEAP1 and NRF2. Regulates necroptosis by acting as a RIPK3 target and recruiting the RIPK1-RIPK3-MLKL necrosis 'attack' complex to mitochondria.</text>
</comment>
<evidence type="ECO:0000313" key="21">
    <source>
        <dbReference type="EMBL" id="KAB1255671.1"/>
    </source>
</evidence>
<dbReference type="GO" id="GO:0005741">
    <property type="term" value="C:mitochondrial outer membrane"/>
    <property type="evidence" value="ECO:0007669"/>
    <property type="project" value="UniProtKB-SubCell"/>
</dbReference>
<keyword evidence="6" id="KW-1210">Necrosis</keyword>
<gene>
    <name evidence="21" type="ORF">Cadr_000027810</name>
</gene>
<keyword evidence="10 20" id="KW-1133">Transmembrane helix</keyword>
<dbReference type="InterPro" id="IPR007248">
    <property type="entry name" value="Mpv17_PMP22"/>
</dbReference>
<dbReference type="PANTHER" id="PTHR20935">
    <property type="entry name" value="PHOSPHOGLYCERATE MUTASE-RELATED"/>
    <property type="match status" value="1"/>
</dbReference>
<dbReference type="InterPro" id="IPR051021">
    <property type="entry name" value="Mito_Ser/Thr_phosphatase"/>
</dbReference>
<comment type="catalytic activity">
    <reaction evidence="16">
        <text>O-phospho-L-seryl-[protein] + H2O = L-seryl-[protein] + phosphate</text>
        <dbReference type="Rhea" id="RHEA:20629"/>
        <dbReference type="Rhea" id="RHEA-COMP:9863"/>
        <dbReference type="Rhea" id="RHEA-COMP:11604"/>
        <dbReference type="ChEBI" id="CHEBI:15377"/>
        <dbReference type="ChEBI" id="CHEBI:29999"/>
        <dbReference type="ChEBI" id="CHEBI:43474"/>
        <dbReference type="ChEBI" id="CHEBI:83421"/>
        <dbReference type="EC" id="3.1.3.16"/>
    </reaction>
</comment>
<evidence type="ECO:0000256" key="2">
    <source>
        <dbReference type="ARBA" id="ARBA00004294"/>
    </source>
</evidence>
<keyword evidence="9" id="KW-0378">Hydrolase</keyword>
<evidence type="ECO:0000256" key="11">
    <source>
        <dbReference type="ARBA" id="ARBA00023128"/>
    </source>
</evidence>
<evidence type="ECO:0000256" key="3">
    <source>
        <dbReference type="ARBA" id="ARBA00006717"/>
    </source>
</evidence>
<evidence type="ECO:0000256" key="17">
    <source>
        <dbReference type="ARBA" id="ARBA00048336"/>
    </source>
</evidence>
<keyword evidence="11" id="KW-0496">Mitochondrion</keyword>
<keyword evidence="7 20" id="KW-0812">Transmembrane</keyword>
<evidence type="ECO:0000256" key="15">
    <source>
        <dbReference type="ARBA" id="ARBA00041839"/>
    </source>
</evidence>
<evidence type="ECO:0000256" key="1">
    <source>
        <dbReference type="ARBA" id="ARBA00004141"/>
    </source>
</evidence>
<dbReference type="InterPro" id="IPR013078">
    <property type="entry name" value="His_Pase_superF_clade-1"/>
</dbReference>
<feature type="transmembrane region" description="Helical" evidence="20">
    <location>
        <begin position="115"/>
        <end position="133"/>
    </location>
</feature>
<evidence type="ECO:0000256" key="19">
    <source>
        <dbReference type="ARBA" id="ARBA00062164"/>
    </source>
</evidence>
<organism evidence="21 22">
    <name type="scientific">Camelus dromedarius</name>
    <name type="common">Dromedary</name>
    <name type="synonym">Arabian camel</name>
    <dbReference type="NCBI Taxonomy" id="9838"/>
    <lineage>
        <taxon>Eukaryota</taxon>
        <taxon>Metazoa</taxon>
        <taxon>Chordata</taxon>
        <taxon>Craniata</taxon>
        <taxon>Vertebrata</taxon>
        <taxon>Euteleostomi</taxon>
        <taxon>Mammalia</taxon>
        <taxon>Eutheria</taxon>
        <taxon>Laurasiatheria</taxon>
        <taxon>Artiodactyla</taxon>
        <taxon>Tylopoda</taxon>
        <taxon>Camelidae</taxon>
        <taxon>Camelus</taxon>
    </lineage>
</organism>
<dbReference type="Gene3D" id="3.40.50.1240">
    <property type="entry name" value="Phosphoglycerate mutase-like"/>
    <property type="match status" value="1"/>
</dbReference>
<dbReference type="EMBL" id="JWIN03000032">
    <property type="protein sequence ID" value="KAB1255671.1"/>
    <property type="molecule type" value="Genomic_DNA"/>
</dbReference>
<evidence type="ECO:0000256" key="16">
    <source>
        <dbReference type="ARBA" id="ARBA00047761"/>
    </source>
</evidence>